<reference evidence="1" key="1">
    <citation type="submission" date="2016-08" db="EMBL/GenBank/DDBJ databases">
        <authorList>
            <person name="Seilhamer J.J."/>
        </authorList>
    </citation>
    <scope>NUCLEOTIDE SEQUENCE</scope>
    <source>
        <strain evidence="1">86</strain>
    </source>
</reference>
<name>A0A212LEQ3_9HYPH</name>
<sequence>MIVIVSHAFSPVRSRVSSDRRNFSHERADKSCIKSNCQAQNSIIKYDMMRLCAAL</sequence>
<gene>
    <name evidence="1" type="ORF">KL86PLE_30480</name>
</gene>
<organism evidence="1">
    <name type="scientific">uncultured Pleomorphomonas sp</name>
    <dbReference type="NCBI Taxonomy" id="442121"/>
    <lineage>
        <taxon>Bacteria</taxon>
        <taxon>Pseudomonadati</taxon>
        <taxon>Pseudomonadota</taxon>
        <taxon>Alphaproteobacteria</taxon>
        <taxon>Hyphomicrobiales</taxon>
        <taxon>Pleomorphomonadaceae</taxon>
        <taxon>Pleomorphomonas</taxon>
        <taxon>environmental samples</taxon>
    </lineage>
</organism>
<dbReference type="AlphaFoldDB" id="A0A212LEQ3"/>
<protein>
    <submittedName>
        <fullName evidence="1">Uncharacterized protein</fullName>
    </submittedName>
</protein>
<dbReference type="EMBL" id="FMJD01000007">
    <property type="protein sequence ID" value="SCM76032.1"/>
    <property type="molecule type" value="Genomic_DNA"/>
</dbReference>
<evidence type="ECO:0000313" key="1">
    <source>
        <dbReference type="EMBL" id="SCM76032.1"/>
    </source>
</evidence>
<proteinExistence type="predicted"/>
<accession>A0A212LEQ3</accession>